<organism evidence="2 3">
    <name type="scientific">Candidatus Dojkabacteria bacterium</name>
    <dbReference type="NCBI Taxonomy" id="2099670"/>
    <lineage>
        <taxon>Bacteria</taxon>
        <taxon>Candidatus Dojkabacteria</taxon>
    </lineage>
</organism>
<comment type="caution">
    <text evidence="2">The sequence shown here is derived from an EMBL/GenBank/DDBJ whole genome shotgun (WGS) entry which is preliminary data.</text>
</comment>
<keyword evidence="1" id="KW-0812">Transmembrane</keyword>
<sequence length="500" mass="54410">MPKNIFKRRTSNKLLTLFLFVLATFVFIFGSQITALAKDLGFGPALVDTGNCLVGSAPCNPESAQEVHLFQPGANSTSALDGTAKLIDTMYLTPPNSSIVWAYDQVQRIQNKELLAVYAQTDTGDTSFYFPGLGYNVLMPMLGLWQWSRNVVYIFYIIIVIILSFLILFRSSLSGQNVITILNSLPSLILSLVLVSLSYPIAGFFVDLIYIGANVAQGLLITSEGAPGYGFVDSQTFGFENQGDRPDVNFLQPDDPAISIWAVWGTAKTEVFDCDTDPDNPCVSNILPDLQQADYLRFIGKIIKTSEQVSNAALGAVSDSPLLNLILGITALMASFKLFLSLLKSYVMLTLSPIYLPFLFLMAAIPSKTKSSVLNAIKPLLAGSLSFIAVYVVFLLMIIIGNAEQLNDPTLQSLGKFDFAPPLLGYSYDQITVNNSLTRTLIIYIMFLATPAIPEMINNMLNVQSSNRMASEAGQNASKGFGGLFGGIQGLAKKVNPPKK</sequence>
<dbReference type="AlphaFoldDB" id="A0A955IA07"/>
<evidence type="ECO:0000256" key="1">
    <source>
        <dbReference type="SAM" id="Phobius"/>
    </source>
</evidence>
<feature type="transmembrane region" description="Helical" evidence="1">
    <location>
        <begin position="322"/>
        <end position="340"/>
    </location>
</feature>
<proteinExistence type="predicted"/>
<evidence type="ECO:0000313" key="2">
    <source>
        <dbReference type="EMBL" id="MCA9380427.1"/>
    </source>
</evidence>
<feature type="transmembrane region" description="Helical" evidence="1">
    <location>
        <begin position="377"/>
        <end position="400"/>
    </location>
</feature>
<accession>A0A955IA07</accession>
<dbReference type="Proteomes" id="UP000745577">
    <property type="component" value="Unassembled WGS sequence"/>
</dbReference>
<reference evidence="2" key="2">
    <citation type="journal article" date="2021" name="Microbiome">
        <title>Successional dynamics and alternative stable states in a saline activated sludge microbial community over 9 years.</title>
        <authorList>
            <person name="Wang Y."/>
            <person name="Ye J."/>
            <person name="Ju F."/>
            <person name="Liu L."/>
            <person name="Boyd J.A."/>
            <person name="Deng Y."/>
            <person name="Parks D.H."/>
            <person name="Jiang X."/>
            <person name="Yin X."/>
            <person name="Woodcroft B.J."/>
            <person name="Tyson G.W."/>
            <person name="Hugenholtz P."/>
            <person name="Polz M.F."/>
            <person name="Zhang T."/>
        </authorList>
    </citation>
    <scope>NUCLEOTIDE SEQUENCE</scope>
    <source>
        <strain evidence="2">HKST-UBA15</strain>
    </source>
</reference>
<keyword evidence="1" id="KW-0472">Membrane</keyword>
<feature type="transmembrane region" description="Helical" evidence="1">
    <location>
        <begin position="346"/>
        <end position="365"/>
    </location>
</feature>
<feature type="transmembrane region" description="Helical" evidence="1">
    <location>
        <begin position="128"/>
        <end position="145"/>
    </location>
</feature>
<gene>
    <name evidence="2" type="ORF">KC675_04580</name>
</gene>
<protein>
    <recommendedName>
        <fullName evidence="4">TrbL/VirB6 plasmid conjugal transfer protein</fullName>
    </recommendedName>
</protein>
<feature type="transmembrane region" description="Helical" evidence="1">
    <location>
        <begin position="152"/>
        <end position="169"/>
    </location>
</feature>
<dbReference type="EMBL" id="JAGQLL010000058">
    <property type="protein sequence ID" value="MCA9380427.1"/>
    <property type="molecule type" value="Genomic_DNA"/>
</dbReference>
<feature type="transmembrane region" description="Helical" evidence="1">
    <location>
        <begin position="441"/>
        <end position="461"/>
    </location>
</feature>
<evidence type="ECO:0008006" key="4">
    <source>
        <dbReference type="Google" id="ProtNLM"/>
    </source>
</evidence>
<keyword evidence="1" id="KW-1133">Transmembrane helix</keyword>
<evidence type="ECO:0000313" key="3">
    <source>
        <dbReference type="Proteomes" id="UP000745577"/>
    </source>
</evidence>
<name>A0A955IA07_9BACT</name>
<feature type="transmembrane region" description="Helical" evidence="1">
    <location>
        <begin position="189"/>
        <end position="211"/>
    </location>
</feature>
<reference evidence="2" key="1">
    <citation type="submission" date="2020-04" db="EMBL/GenBank/DDBJ databases">
        <authorList>
            <person name="Zhang T."/>
        </authorList>
    </citation>
    <scope>NUCLEOTIDE SEQUENCE</scope>
    <source>
        <strain evidence="2">HKST-UBA15</strain>
    </source>
</reference>